<evidence type="ECO:0000256" key="3">
    <source>
        <dbReference type="ARBA" id="ARBA00022692"/>
    </source>
</evidence>
<keyword evidence="2" id="KW-1003">Cell membrane</keyword>
<protein>
    <recommendedName>
        <fullName evidence="7">ABC-2 type transporter transmembrane domain-containing protein</fullName>
    </recommendedName>
</protein>
<dbReference type="AlphaFoldDB" id="A0A212JNQ0"/>
<keyword evidence="3 6" id="KW-0812">Transmembrane</keyword>
<dbReference type="InterPro" id="IPR051449">
    <property type="entry name" value="ABC-2_transporter_component"/>
</dbReference>
<feature type="transmembrane region" description="Helical" evidence="6">
    <location>
        <begin position="301"/>
        <end position="324"/>
    </location>
</feature>
<organism evidence="8">
    <name type="scientific">uncultured Dysgonomonas sp</name>
    <dbReference type="NCBI Taxonomy" id="206096"/>
    <lineage>
        <taxon>Bacteria</taxon>
        <taxon>Pseudomonadati</taxon>
        <taxon>Bacteroidota</taxon>
        <taxon>Bacteroidia</taxon>
        <taxon>Bacteroidales</taxon>
        <taxon>Dysgonomonadaceae</taxon>
        <taxon>Dysgonomonas</taxon>
        <taxon>environmental samples</taxon>
    </lineage>
</organism>
<dbReference type="GO" id="GO:0140359">
    <property type="term" value="F:ABC-type transporter activity"/>
    <property type="evidence" value="ECO:0007669"/>
    <property type="project" value="InterPro"/>
</dbReference>
<dbReference type="Gene3D" id="3.40.1710.10">
    <property type="entry name" value="abc type-2 transporter like domain"/>
    <property type="match status" value="1"/>
</dbReference>
<dbReference type="InterPro" id="IPR013525">
    <property type="entry name" value="ABC2_TM"/>
</dbReference>
<feature type="transmembrane region" description="Helical" evidence="6">
    <location>
        <begin position="358"/>
        <end position="378"/>
    </location>
</feature>
<sequence length="389" mass="43491">MSSKTGILAIFKREWIRISSSKICIWGIFVAPLLSMIILMWMMSTGLPSRIPIAVVDLDNTTTTRSLIRQLDAFEKTNIQYKSLSFKEARHQMERMEVYAVLTIPKDFTKDAISGNRPKLVYYTNNAFLISGSLLFQDLKTISTLASASVGLKTATAKGYTENQIMPILQPITIDAHPTGNPWLNYSVYLNNVLLPGILQLIILMFTVSAFGSEIKAGNGPKLMSMGDNSIIKVMIGKLLPYTIIYMGIALLFMAVLYYINRFPLHNGFWPMFFNYACLILAAQGAGIILLGIFRNYRFALSIASLIGMVSFSITGFSFSTLAMDGSLSALSNLFPLRHFFLIYIDQALNGIAVGYSMYHYAALLGFMLLSIFFFGTVRKLLKDNVYEL</sequence>
<proteinExistence type="predicted"/>
<evidence type="ECO:0000256" key="5">
    <source>
        <dbReference type="ARBA" id="ARBA00023136"/>
    </source>
</evidence>
<evidence type="ECO:0000256" key="6">
    <source>
        <dbReference type="SAM" id="Phobius"/>
    </source>
</evidence>
<dbReference type="PANTHER" id="PTHR30294">
    <property type="entry name" value="MEMBRANE COMPONENT OF ABC TRANSPORTER YHHJ-RELATED"/>
    <property type="match status" value="1"/>
</dbReference>
<evidence type="ECO:0000313" key="8">
    <source>
        <dbReference type="EMBL" id="SBW01047.1"/>
    </source>
</evidence>
<evidence type="ECO:0000256" key="2">
    <source>
        <dbReference type="ARBA" id="ARBA00022475"/>
    </source>
</evidence>
<comment type="subcellular location">
    <subcellularLocation>
        <location evidence="1">Cell membrane</location>
        <topology evidence="1">Multi-pass membrane protein</topology>
    </subcellularLocation>
</comment>
<dbReference type="EMBL" id="FLUL01000001">
    <property type="protein sequence ID" value="SBW01047.1"/>
    <property type="molecule type" value="Genomic_DNA"/>
</dbReference>
<feature type="domain" description="ABC-2 type transporter transmembrane" evidence="7">
    <location>
        <begin position="25"/>
        <end position="377"/>
    </location>
</feature>
<feature type="transmembrane region" description="Helical" evidence="6">
    <location>
        <begin position="193"/>
        <end position="218"/>
    </location>
</feature>
<feature type="transmembrane region" description="Helical" evidence="6">
    <location>
        <begin position="239"/>
        <end position="260"/>
    </location>
</feature>
<gene>
    <name evidence="8" type="ORF">KL86DYS2_11958</name>
</gene>
<feature type="transmembrane region" description="Helical" evidence="6">
    <location>
        <begin position="272"/>
        <end position="294"/>
    </location>
</feature>
<feature type="transmembrane region" description="Helical" evidence="6">
    <location>
        <begin position="23"/>
        <end position="43"/>
    </location>
</feature>
<name>A0A212JNQ0_9BACT</name>
<evidence type="ECO:0000256" key="4">
    <source>
        <dbReference type="ARBA" id="ARBA00022989"/>
    </source>
</evidence>
<keyword evidence="5 6" id="KW-0472">Membrane</keyword>
<dbReference type="RefSeq" id="WP_296949493.1">
    <property type="nucleotide sequence ID" value="NZ_LT599021.1"/>
</dbReference>
<dbReference type="Pfam" id="PF12698">
    <property type="entry name" value="ABC2_membrane_3"/>
    <property type="match status" value="1"/>
</dbReference>
<reference evidence="8" key="1">
    <citation type="submission" date="2016-04" db="EMBL/GenBank/DDBJ databases">
        <authorList>
            <person name="Evans L.H."/>
            <person name="Alamgir A."/>
            <person name="Owens N."/>
            <person name="Weber N.D."/>
            <person name="Virtaneva K."/>
            <person name="Barbian K."/>
            <person name="Babar A."/>
            <person name="Rosenke K."/>
        </authorList>
    </citation>
    <scope>NUCLEOTIDE SEQUENCE</scope>
    <source>
        <strain evidence="8">86-2</strain>
    </source>
</reference>
<keyword evidence="4 6" id="KW-1133">Transmembrane helix</keyword>
<accession>A0A212JNQ0</accession>
<dbReference type="GO" id="GO:0005886">
    <property type="term" value="C:plasma membrane"/>
    <property type="evidence" value="ECO:0007669"/>
    <property type="project" value="UniProtKB-SubCell"/>
</dbReference>
<evidence type="ECO:0000259" key="7">
    <source>
        <dbReference type="Pfam" id="PF12698"/>
    </source>
</evidence>
<dbReference type="PANTHER" id="PTHR30294:SF47">
    <property type="entry name" value="INNER MEMBRANE TRANSPORT PERMEASE YHHJ"/>
    <property type="match status" value="1"/>
</dbReference>
<evidence type="ECO:0000256" key="1">
    <source>
        <dbReference type="ARBA" id="ARBA00004651"/>
    </source>
</evidence>